<proteinExistence type="predicted"/>
<name>A0AAU8BVB6_9VIRU</name>
<dbReference type="PROSITE" id="PS51257">
    <property type="entry name" value="PROKAR_LIPOPROTEIN"/>
    <property type="match status" value="1"/>
</dbReference>
<organism evidence="1">
    <name type="scientific">Escherichia phage PMBT16</name>
    <dbReference type="NCBI Taxonomy" id="3137282"/>
    <lineage>
        <taxon>Viruses</taxon>
    </lineage>
</organism>
<protein>
    <recommendedName>
        <fullName evidence="2">Lipoprotein</fullName>
    </recommendedName>
</protein>
<evidence type="ECO:0000313" key="1">
    <source>
        <dbReference type="EMBL" id="XCD29309.1"/>
    </source>
</evidence>
<evidence type="ECO:0008006" key="2">
    <source>
        <dbReference type="Google" id="ProtNLM"/>
    </source>
</evidence>
<reference evidence="1" key="1">
    <citation type="submission" date="2024-03" db="EMBL/GenBank/DDBJ databases">
        <title>This phage originates from the Bacteriophage catalogue of the Bacteriophage Competence Centre, Department of Microbiology und Biotechnology, Max Rubner-Institut, Kiel, Germany.</title>
        <authorList>
            <person name="Sprotte S."/>
            <person name="Brinks E."/>
        </authorList>
    </citation>
    <scope>NUCLEOTIDE SEQUENCE</scope>
</reference>
<dbReference type="EMBL" id="PP554575">
    <property type="protein sequence ID" value="XCD29309.1"/>
    <property type="molecule type" value="Genomic_DNA"/>
</dbReference>
<sequence>MSGQPRTVHSTGSTFFGVGCSRISKGKILNR</sequence>
<accession>A0AAU8BVB6</accession>